<keyword evidence="2" id="KW-1133">Transmembrane helix</keyword>
<protein>
    <submittedName>
        <fullName evidence="3">Uncharacterized protein</fullName>
    </submittedName>
</protein>
<reference evidence="3 4" key="1">
    <citation type="journal article" date="2018" name="Sci. Rep.">
        <title>Genomic signatures of local adaptation to the degree of environmental predictability in rotifers.</title>
        <authorList>
            <person name="Franch-Gras L."/>
            <person name="Hahn C."/>
            <person name="Garcia-Roger E.M."/>
            <person name="Carmona M.J."/>
            <person name="Serra M."/>
            <person name="Gomez A."/>
        </authorList>
    </citation>
    <scope>NUCLEOTIDE SEQUENCE [LARGE SCALE GENOMIC DNA]</scope>
    <source>
        <strain evidence="3">HYR1</strain>
    </source>
</reference>
<accession>A0A3M7QHU3</accession>
<feature type="compositionally biased region" description="Polar residues" evidence="1">
    <location>
        <begin position="293"/>
        <end position="310"/>
    </location>
</feature>
<gene>
    <name evidence="3" type="ORF">BpHYR1_053431</name>
</gene>
<evidence type="ECO:0000313" key="3">
    <source>
        <dbReference type="EMBL" id="RNA10859.1"/>
    </source>
</evidence>
<evidence type="ECO:0000256" key="1">
    <source>
        <dbReference type="SAM" id="MobiDB-lite"/>
    </source>
</evidence>
<sequence length="461" mass="52527">MLFVLFFFIVEVSCNLFYMNNIISPEKSPPPVLHELFYDQDHAGHENLPNFNSIHVPTAHSSDDASYDMQARKLLDYFDVNIKNLVPNNLLQKSTQTTKFVTTGTKKDSKTTTTSTASSTALTESTTNLPSSSTQNFNTTILTEPSFLNLETITFVPSTTDKINLAKTINKKVLDINETFKLDLGKRYIDQDFDCLTCRKIIDKSDCYVYALYDPYNLINTFCCQCNNNKKKKTEPESNESRYETLVIIVVIILVSLLFCGLFVCLSVWVYKLSKVSSDKITENESGAKKSETNSSSNDKNESMQENIENFDSESDKTSINTTDSLDMDRKDLSKRYTNLKNLNKNNNNSISQENVNRYMKKTRSRTPSGNIFGQDIVCDEFSNKSGTKLNYTIDYKVNNEQNVFDKRTCPSVTRKNYHSACTNLFSNAISENPKDRNQAKKINNNRIFVSPKLLNKNSNY</sequence>
<feature type="region of interest" description="Disordered" evidence="1">
    <location>
        <begin position="282"/>
        <end position="326"/>
    </location>
</feature>
<name>A0A3M7QHU3_BRAPC</name>
<feature type="compositionally biased region" description="Low complexity" evidence="1">
    <location>
        <begin position="111"/>
        <end position="127"/>
    </location>
</feature>
<keyword evidence="2" id="KW-0472">Membrane</keyword>
<organism evidence="3 4">
    <name type="scientific">Brachionus plicatilis</name>
    <name type="common">Marine rotifer</name>
    <name type="synonym">Brachionus muelleri</name>
    <dbReference type="NCBI Taxonomy" id="10195"/>
    <lineage>
        <taxon>Eukaryota</taxon>
        <taxon>Metazoa</taxon>
        <taxon>Spiralia</taxon>
        <taxon>Gnathifera</taxon>
        <taxon>Rotifera</taxon>
        <taxon>Eurotatoria</taxon>
        <taxon>Monogononta</taxon>
        <taxon>Pseudotrocha</taxon>
        <taxon>Ploima</taxon>
        <taxon>Brachionidae</taxon>
        <taxon>Brachionus</taxon>
    </lineage>
</organism>
<dbReference type="Proteomes" id="UP000276133">
    <property type="component" value="Unassembled WGS sequence"/>
</dbReference>
<dbReference type="AlphaFoldDB" id="A0A3M7QHU3"/>
<evidence type="ECO:0000313" key="4">
    <source>
        <dbReference type="Proteomes" id="UP000276133"/>
    </source>
</evidence>
<feature type="compositionally biased region" description="Basic and acidic residues" evidence="1">
    <location>
        <begin position="282"/>
        <end position="292"/>
    </location>
</feature>
<keyword evidence="2" id="KW-0812">Transmembrane</keyword>
<dbReference type="EMBL" id="REGN01006099">
    <property type="protein sequence ID" value="RNA10859.1"/>
    <property type="molecule type" value="Genomic_DNA"/>
</dbReference>
<comment type="caution">
    <text evidence="3">The sequence shown here is derived from an EMBL/GenBank/DDBJ whole genome shotgun (WGS) entry which is preliminary data.</text>
</comment>
<feature type="region of interest" description="Disordered" evidence="1">
    <location>
        <begin position="102"/>
        <end position="134"/>
    </location>
</feature>
<evidence type="ECO:0000256" key="2">
    <source>
        <dbReference type="SAM" id="Phobius"/>
    </source>
</evidence>
<keyword evidence="4" id="KW-1185">Reference proteome</keyword>
<proteinExistence type="predicted"/>
<feature type="transmembrane region" description="Helical" evidence="2">
    <location>
        <begin position="246"/>
        <end position="271"/>
    </location>
</feature>